<dbReference type="SUPFAM" id="SSF82171">
    <property type="entry name" value="DPP6 N-terminal domain-like"/>
    <property type="match status" value="1"/>
</dbReference>
<sequence length="1633" mass="174956">MTGITVLGPVGVGDQGSPLPPRDRVVLSVLVARRGHEVPADTIAEALWGEHLPPSWHKVVQGCIARLRRRLGHDAIVTDRGGYRLSVPPESVDAGRFERLVHHAGDLLALHQPDQAAFTTDEALALWRGMPLADLVDWPPGRGEAERLGELRLHVEELRLEALLASGRVAEALPEARARVQEEPLREHRWALLTRALYQDGRQAEALTTIRQARDTLADELGLDPGPELAALEHAVLRQDPDLAVPVAETVAAGCPWPGLASYDVQDADSFFGRDAEVAECLERLDRTGLLAVVGPSGSGKSSLVRAGLAARLRHLGRQVVVLTPGPRSLDALVPPAGTSATVLVIDQGEEIFAPTVPLTVRSTFLHQVTEQAARGPVVLTLRADRLGELAVYPRVARLVEDGLYLLTPLDTRGVCEAIERPARRAGLLLEQGLVDLLVREVEGEPGSLPLLTHALRETWARRVGSTLTVEGYRASGGIRGAVAQSAERIYQAATEEQRRALRELLLRLVQPGPAGEPVRTSVSRSVVDDEHAPVVEQLVRARLVTAHTDRLEITHEALVRAWPRLQAWLAEDVEGERLRHHLAAAAQAWDAMDRPASELYRGARLAAAREWRDTGLHRLTTLERAFLDAGDAAERSELTRAQHEARRQRRLNRRLRLLAVGAVVLALVAVTFGTLARLQWQEAGDARAAAQVEADAARAQETLARSQELAAASVAAVGQDPALARTLAVLSAAEGRPTPQSTDALHRALFADHVVARTGTDRAPGRLWAVLHPEGDRVAMTAEHAYQPADGIEVRDPRTGALVWEWVPPEEPEYGSVVVAGAEYSPDGTVLTGGVLRDPAGQVRPDPVPDQPPPPPEGVVGVHVWDATTHELLQVVDVGPCGGWPVAVAGDALLVRTLAARPSDGLDAAGRERFLRACPWQEGAIATLLVDRSTGRSRQVSITEDLNITLTVGHALSDDGSLAVVPDLQTWDAVLLDVPTGREVGRTDNAVALDLDSTGEHLLTIDVIPFGNDLWRIVSVPGLETEVTYTGRSSWSSYGRFSSDDATVWTTGTENALVQWDAGTGIHLRTLPAVGSGAPSVAGTRVLVPRPETAGAVLLETRPHGDLWSVPSCGGAAGTDRLRVTDTLVVVGRDCDPAPGGRVETLTTAGEAVASHDLLSWEAFEVSPDGRRVVGREGALDPGTGAPHVGALTVRDLRTGAEVVELEGLCDHALITSLASVEGGDPAAEGCRRFPDAPFRFMTGSVAWSPDGRWIAAASEGLGVWDARTGELVTTLGGTGSAANQRWGLPWDLSFTDDSRRLLMTTLGRYVVPVDTTTWEPGPPARLQVQSAHSAGLVGTAADGALVVVTPLHQIAGSTTVLLLDPDDLEVRQRWDASTDASVQSAALSPDGTRLALARSDGLVTVWDLAKQSRVDQAGPGLGRLDGVRWLSDRHLVVLSASGHVTTVTTDADELLGLARESLWRGLTQAECTSHALPACPTLADLRGDGPVVSPGLQGSYEVTWGADELRTTLLRWARESLGDLDPDSGAFLAEQAELAEGTLRLQLRGSDYTVSRGDGEEVWCTGSVSPSPSDPDRLVLWADAGERCTDVKYAELGWRVDGDRLVLPRGEFRGDDVDRVLWTSKPLERTG</sequence>
<evidence type="ECO:0000256" key="3">
    <source>
        <dbReference type="ARBA" id="ARBA00022737"/>
    </source>
</evidence>
<proteinExistence type="inferred from homology"/>
<dbReference type="InterPro" id="IPR051677">
    <property type="entry name" value="AfsR-DnrI-RedD_regulator"/>
</dbReference>
<dbReference type="InterPro" id="IPR015943">
    <property type="entry name" value="WD40/YVTN_repeat-like_dom_sf"/>
</dbReference>
<evidence type="ECO:0000256" key="4">
    <source>
        <dbReference type="ARBA" id="ARBA00023015"/>
    </source>
</evidence>
<dbReference type="InterPro" id="IPR011048">
    <property type="entry name" value="Haem_d1_sf"/>
</dbReference>
<dbReference type="Pfam" id="PF00486">
    <property type="entry name" value="Trans_reg_C"/>
    <property type="match status" value="1"/>
</dbReference>
<keyword evidence="4" id="KW-0805">Transcription regulation</keyword>
<gene>
    <name evidence="10" type="ORF">GCM10011509_01940</name>
</gene>
<name>A0ABQ2F608_9MICO</name>
<dbReference type="PANTHER" id="PTHR35807:SF1">
    <property type="entry name" value="TRANSCRIPTIONAL REGULATOR REDD"/>
    <property type="match status" value="1"/>
</dbReference>
<feature type="repeat" description="WD" evidence="7">
    <location>
        <begin position="1377"/>
        <end position="1418"/>
    </location>
</feature>
<keyword evidence="3" id="KW-0677">Repeat</keyword>
<dbReference type="Pfam" id="PF20703">
    <property type="entry name" value="nSTAND1"/>
    <property type="match status" value="1"/>
</dbReference>
<keyword evidence="2 7" id="KW-0853">WD repeat</keyword>
<evidence type="ECO:0000313" key="11">
    <source>
        <dbReference type="Proteomes" id="UP000662111"/>
    </source>
</evidence>
<dbReference type="PROSITE" id="PS00678">
    <property type="entry name" value="WD_REPEATS_1"/>
    <property type="match status" value="1"/>
</dbReference>
<evidence type="ECO:0000256" key="2">
    <source>
        <dbReference type="ARBA" id="ARBA00022574"/>
    </source>
</evidence>
<dbReference type="Gene3D" id="3.40.50.300">
    <property type="entry name" value="P-loop containing nucleotide triphosphate hydrolases"/>
    <property type="match status" value="1"/>
</dbReference>
<dbReference type="Proteomes" id="UP000662111">
    <property type="component" value="Unassembled WGS sequence"/>
</dbReference>
<evidence type="ECO:0000256" key="1">
    <source>
        <dbReference type="ARBA" id="ARBA00005820"/>
    </source>
</evidence>
<dbReference type="InterPro" id="IPR049052">
    <property type="entry name" value="nSTAND1"/>
</dbReference>
<dbReference type="PROSITE" id="PS50082">
    <property type="entry name" value="WD_REPEATS_2"/>
    <property type="match status" value="1"/>
</dbReference>
<evidence type="ECO:0000256" key="6">
    <source>
        <dbReference type="ARBA" id="ARBA00023163"/>
    </source>
</evidence>
<comment type="similarity">
    <text evidence="1">Belongs to the AfsR/DnrI/RedD regulatory family.</text>
</comment>
<reference evidence="11" key="1">
    <citation type="journal article" date="2019" name="Int. J. Syst. Evol. Microbiol.">
        <title>The Global Catalogue of Microorganisms (GCM) 10K type strain sequencing project: providing services to taxonomists for standard genome sequencing and annotation.</title>
        <authorList>
            <consortium name="The Broad Institute Genomics Platform"/>
            <consortium name="The Broad Institute Genome Sequencing Center for Infectious Disease"/>
            <person name="Wu L."/>
            <person name="Ma J."/>
        </authorList>
    </citation>
    <scope>NUCLEOTIDE SEQUENCE [LARGE SCALE GENOMIC DNA]</scope>
    <source>
        <strain evidence="11">CGMCC 1.5362</strain>
    </source>
</reference>
<dbReference type="InterPro" id="IPR036388">
    <property type="entry name" value="WH-like_DNA-bd_sf"/>
</dbReference>
<dbReference type="PROSITE" id="PS51755">
    <property type="entry name" value="OMPR_PHOB"/>
    <property type="match status" value="1"/>
</dbReference>
<dbReference type="EMBL" id="BMLB01000001">
    <property type="protein sequence ID" value="GGK57157.1"/>
    <property type="molecule type" value="Genomic_DNA"/>
</dbReference>
<keyword evidence="5 8" id="KW-0238">DNA-binding</keyword>
<dbReference type="InterPro" id="IPR027417">
    <property type="entry name" value="P-loop_NTPase"/>
</dbReference>
<dbReference type="CDD" id="cd15831">
    <property type="entry name" value="BTAD"/>
    <property type="match status" value="1"/>
</dbReference>
<dbReference type="Pfam" id="PF03704">
    <property type="entry name" value="BTAD"/>
    <property type="match status" value="1"/>
</dbReference>
<keyword evidence="6" id="KW-0804">Transcription</keyword>
<dbReference type="SMART" id="SM01043">
    <property type="entry name" value="BTAD"/>
    <property type="match status" value="1"/>
</dbReference>
<dbReference type="PANTHER" id="PTHR35807">
    <property type="entry name" value="TRANSCRIPTIONAL REGULATOR REDD-RELATED"/>
    <property type="match status" value="1"/>
</dbReference>
<dbReference type="Gene3D" id="1.10.10.10">
    <property type="entry name" value="Winged helix-like DNA-binding domain superfamily/Winged helix DNA-binding domain"/>
    <property type="match status" value="1"/>
</dbReference>
<feature type="DNA-binding region" description="OmpR/PhoB-type" evidence="8">
    <location>
        <begin position="1"/>
        <end position="87"/>
    </location>
</feature>
<dbReference type="SMART" id="SM00320">
    <property type="entry name" value="WD40"/>
    <property type="match status" value="3"/>
</dbReference>
<dbReference type="Pfam" id="PF00400">
    <property type="entry name" value="WD40"/>
    <property type="match status" value="1"/>
</dbReference>
<dbReference type="SMART" id="SM00862">
    <property type="entry name" value="Trans_reg_C"/>
    <property type="match status" value="1"/>
</dbReference>
<dbReference type="InterPro" id="IPR001680">
    <property type="entry name" value="WD40_rpt"/>
</dbReference>
<dbReference type="InterPro" id="IPR019775">
    <property type="entry name" value="WD40_repeat_CS"/>
</dbReference>
<dbReference type="SUPFAM" id="SSF48452">
    <property type="entry name" value="TPR-like"/>
    <property type="match status" value="1"/>
</dbReference>
<accession>A0ABQ2F608</accession>
<protein>
    <recommendedName>
        <fullName evidence="9">OmpR/PhoB-type domain-containing protein</fullName>
    </recommendedName>
</protein>
<dbReference type="SUPFAM" id="SSF46894">
    <property type="entry name" value="C-terminal effector domain of the bipartite response regulators"/>
    <property type="match status" value="1"/>
</dbReference>
<dbReference type="SUPFAM" id="SSF51004">
    <property type="entry name" value="C-terminal (heme d1) domain of cytochrome cd1-nitrite reductase"/>
    <property type="match status" value="1"/>
</dbReference>
<dbReference type="InterPro" id="IPR005158">
    <property type="entry name" value="BTAD"/>
</dbReference>
<evidence type="ECO:0000259" key="9">
    <source>
        <dbReference type="PROSITE" id="PS51755"/>
    </source>
</evidence>
<comment type="caution">
    <text evidence="10">The sequence shown here is derived from an EMBL/GenBank/DDBJ whole genome shotgun (WGS) entry which is preliminary data.</text>
</comment>
<dbReference type="InterPro" id="IPR016032">
    <property type="entry name" value="Sig_transdc_resp-reg_C-effctor"/>
</dbReference>
<dbReference type="SUPFAM" id="SSF52540">
    <property type="entry name" value="P-loop containing nucleoside triphosphate hydrolases"/>
    <property type="match status" value="1"/>
</dbReference>
<evidence type="ECO:0000313" key="10">
    <source>
        <dbReference type="EMBL" id="GGK57157.1"/>
    </source>
</evidence>
<evidence type="ECO:0000256" key="7">
    <source>
        <dbReference type="PROSITE-ProRule" id="PRU00221"/>
    </source>
</evidence>
<evidence type="ECO:0000256" key="5">
    <source>
        <dbReference type="ARBA" id="ARBA00023125"/>
    </source>
</evidence>
<dbReference type="InterPro" id="IPR011990">
    <property type="entry name" value="TPR-like_helical_dom_sf"/>
</dbReference>
<feature type="domain" description="OmpR/PhoB-type" evidence="9">
    <location>
        <begin position="1"/>
        <end position="87"/>
    </location>
</feature>
<keyword evidence="11" id="KW-1185">Reference proteome</keyword>
<evidence type="ECO:0000256" key="8">
    <source>
        <dbReference type="PROSITE-ProRule" id="PRU01091"/>
    </source>
</evidence>
<dbReference type="RefSeq" id="WP_022921030.1">
    <property type="nucleotide sequence ID" value="NZ_BMLB01000001.1"/>
</dbReference>
<dbReference type="Gene3D" id="1.25.40.10">
    <property type="entry name" value="Tetratricopeptide repeat domain"/>
    <property type="match status" value="1"/>
</dbReference>
<dbReference type="InterPro" id="IPR001867">
    <property type="entry name" value="OmpR/PhoB-type_DNA-bd"/>
</dbReference>
<dbReference type="Gene3D" id="2.130.10.10">
    <property type="entry name" value="YVTN repeat-like/Quinoprotein amine dehydrogenase"/>
    <property type="match status" value="3"/>
</dbReference>
<organism evidence="10 11">
    <name type="scientific">Ornithinimicrobium pekingense</name>
    <dbReference type="NCBI Taxonomy" id="384677"/>
    <lineage>
        <taxon>Bacteria</taxon>
        <taxon>Bacillati</taxon>
        <taxon>Actinomycetota</taxon>
        <taxon>Actinomycetes</taxon>
        <taxon>Micrococcales</taxon>
        <taxon>Ornithinimicrobiaceae</taxon>
        <taxon>Ornithinimicrobium</taxon>
    </lineage>
</organism>